<dbReference type="Proteomes" id="UP001165561">
    <property type="component" value="Unassembled WGS sequence"/>
</dbReference>
<dbReference type="Gene3D" id="1.20.5.2700">
    <property type="match status" value="1"/>
</dbReference>
<accession>A0ABT5TS15</accession>
<evidence type="ECO:0000313" key="2">
    <source>
        <dbReference type="EMBL" id="MDD9204863.1"/>
    </source>
</evidence>
<dbReference type="EMBL" id="JARACI010000029">
    <property type="protein sequence ID" value="MDD9204863.1"/>
    <property type="molecule type" value="Genomic_DNA"/>
</dbReference>
<keyword evidence="3" id="KW-1185">Reference proteome</keyword>
<proteinExistence type="predicted"/>
<reference evidence="2" key="1">
    <citation type="submission" date="2023-02" db="EMBL/GenBank/DDBJ databases">
        <title>Georgenia sp.10Sc9-8, isolated from a soil sample collected from the Taklamakan desert.</title>
        <authorList>
            <person name="Liu S."/>
        </authorList>
    </citation>
    <scope>NUCLEOTIDE SEQUENCE</scope>
    <source>
        <strain evidence="2">10Sc9-8</strain>
    </source>
</reference>
<name>A0ABT5TS15_9MICO</name>
<keyword evidence="1" id="KW-0472">Membrane</keyword>
<feature type="non-terminal residue" evidence="2">
    <location>
        <position position="1"/>
    </location>
</feature>
<organism evidence="2 3">
    <name type="scientific">Georgenia halotolerans</name>
    <dbReference type="NCBI Taxonomy" id="3028317"/>
    <lineage>
        <taxon>Bacteria</taxon>
        <taxon>Bacillati</taxon>
        <taxon>Actinomycetota</taxon>
        <taxon>Actinomycetes</taxon>
        <taxon>Micrococcales</taxon>
        <taxon>Bogoriellaceae</taxon>
        <taxon>Georgenia</taxon>
    </lineage>
</organism>
<keyword evidence="1" id="KW-0812">Transmembrane</keyword>
<evidence type="ECO:0000256" key="1">
    <source>
        <dbReference type="SAM" id="Phobius"/>
    </source>
</evidence>
<feature type="non-terminal residue" evidence="2">
    <location>
        <position position="79"/>
    </location>
</feature>
<feature type="transmembrane region" description="Helical" evidence="1">
    <location>
        <begin position="61"/>
        <end position="78"/>
    </location>
</feature>
<protein>
    <submittedName>
        <fullName evidence="2">NADH-quinone oxidoreductase subunit L</fullName>
    </submittedName>
</protein>
<comment type="caution">
    <text evidence="2">The sequence shown here is derived from an EMBL/GenBank/DDBJ whole genome shotgun (WGS) entry which is preliminary data.</text>
</comment>
<gene>
    <name evidence="2" type="ORF">PU560_00120</name>
</gene>
<keyword evidence="1" id="KW-1133">Transmembrane helix</keyword>
<sequence length="79" mass="8315">QDLYQDSVNESVVMRPGQHLTRSLVYADSAVVDGAVMGLARGTSGFGSALRRLQNGYVRSYAALMSVGVVLALVVVLAS</sequence>
<evidence type="ECO:0000313" key="3">
    <source>
        <dbReference type="Proteomes" id="UP001165561"/>
    </source>
</evidence>